<evidence type="ECO:0000313" key="11">
    <source>
        <dbReference type="Proteomes" id="UP001244341"/>
    </source>
</evidence>
<keyword evidence="8" id="KW-0496">Mitochondrion</keyword>
<dbReference type="PANTHER" id="PTHR13344:SF0">
    <property type="entry name" value="NADH DEHYDROGENASE [UBIQUINONE] 1 ALPHA SUBCOMPLEX SUBUNIT 8"/>
    <property type="match status" value="1"/>
</dbReference>
<comment type="similarity">
    <text evidence="3">Belongs to the complex I NDUFA8 subunit family.</text>
</comment>
<keyword evidence="7" id="KW-0249">Electron transport</keyword>
<organism evidence="10 11">
    <name type="scientific">Tetradesmus obliquus</name>
    <name type="common">Green alga</name>
    <name type="synonym">Acutodesmus obliquus</name>
    <dbReference type="NCBI Taxonomy" id="3088"/>
    <lineage>
        <taxon>Eukaryota</taxon>
        <taxon>Viridiplantae</taxon>
        <taxon>Chlorophyta</taxon>
        <taxon>core chlorophytes</taxon>
        <taxon>Chlorophyceae</taxon>
        <taxon>CS clade</taxon>
        <taxon>Sphaeropleales</taxon>
        <taxon>Scenedesmaceae</taxon>
        <taxon>Tetradesmus</taxon>
    </lineage>
</organism>
<proteinExistence type="inferred from homology"/>
<evidence type="ECO:0000313" key="10">
    <source>
        <dbReference type="EMBL" id="WIA18473.1"/>
    </source>
</evidence>
<comment type="function">
    <text evidence="1">Accessory subunit of the mitochondrial membrane respiratory chain NADH dehydrogenase (Complex I), that is believed not to be involved in catalysis. Complex I functions in the transfer of electrons from NADH to the respiratory chain. The immediate electron acceptor for the enzyme is believed to be ubiquinone.</text>
</comment>
<evidence type="ECO:0000256" key="9">
    <source>
        <dbReference type="ARBA" id="ARBA00023157"/>
    </source>
</evidence>
<dbReference type="InterPro" id="IPR016680">
    <property type="entry name" value="NDUFA8"/>
</dbReference>
<reference evidence="10 11" key="1">
    <citation type="submission" date="2023-05" db="EMBL/GenBank/DDBJ databases">
        <title>A 100% complete, gapless, phased diploid assembly of the Scenedesmus obliquus UTEX 3031 genome.</title>
        <authorList>
            <person name="Biondi T.C."/>
            <person name="Hanschen E.R."/>
            <person name="Kwon T."/>
            <person name="Eng W."/>
            <person name="Kruse C.P.S."/>
            <person name="Koehler S.I."/>
            <person name="Kunde Y."/>
            <person name="Gleasner C.D."/>
            <person name="You Mak K.T."/>
            <person name="Polle J."/>
            <person name="Hovde B.T."/>
            <person name="Starkenburg S.R."/>
        </authorList>
    </citation>
    <scope>NUCLEOTIDE SEQUENCE [LARGE SCALE GENOMIC DNA]</scope>
    <source>
        <strain evidence="10 11">DOE0152z</strain>
    </source>
</reference>
<dbReference type="EMBL" id="CP126216">
    <property type="protein sequence ID" value="WIA18473.1"/>
    <property type="molecule type" value="Genomic_DNA"/>
</dbReference>
<name>A0ABY8UCU5_TETOB</name>
<sequence length="101" mass="11119">MAQVEGIKTSSLQAVAFHLFTKCRDQSDAFQSCYTSSDKPSSKCAEEYKALTACASAVVEDASAKAHDEMHHYTHCLDLTGGRYSYCRPERAAFEAAFPLE</sequence>
<keyword evidence="6" id="KW-0677">Repeat</keyword>
<comment type="subcellular location">
    <subcellularLocation>
        <location evidence="2">Mitochondrion</location>
    </subcellularLocation>
</comment>
<evidence type="ECO:0000256" key="3">
    <source>
        <dbReference type="ARBA" id="ARBA00010705"/>
    </source>
</evidence>
<gene>
    <name evidence="10" type="ORF">OEZ85_009929</name>
</gene>
<evidence type="ECO:0000256" key="1">
    <source>
        <dbReference type="ARBA" id="ARBA00003195"/>
    </source>
</evidence>
<keyword evidence="9" id="KW-1015">Disulfide bond</keyword>
<evidence type="ECO:0000256" key="6">
    <source>
        <dbReference type="ARBA" id="ARBA00022737"/>
    </source>
</evidence>
<accession>A0ABY8UCU5</accession>
<keyword evidence="5" id="KW-0679">Respiratory chain</keyword>
<evidence type="ECO:0000256" key="7">
    <source>
        <dbReference type="ARBA" id="ARBA00022982"/>
    </source>
</evidence>
<dbReference type="Proteomes" id="UP001244341">
    <property type="component" value="Chromosome 9b"/>
</dbReference>
<protein>
    <recommendedName>
        <fullName evidence="12">CHCH domain-containing protein</fullName>
    </recommendedName>
</protein>
<evidence type="ECO:0000256" key="8">
    <source>
        <dbReference type="ARBA" id="ARBA00023128"/>
    </source>
</evidence>
<dbReference type="PANTHER" id="PTHR13344">
    <property type="entry name" value="NADH-UBIQUINONE OXIDOREDUCTASE"/>
    <property type="match status" value="1"/>
</dbReference>
<evidence type="ECO:0000256" key="4">
    <source>
        <dbReference type="ARBA" id="ARBA00022448"/>
    </source>
</evidence>
<evidence type="ECO:0008006" key="12">
    <source>
        <dbReference type="Google" id="ProtNLM"/>
    </source>
</evidence>
<evidence type="ECO:0000256" key="2">
    <source>
        <dbReference type="ARBA" id="ARBA00004173"/>
    </source>
</evidence>
<evidence type="ECO:0000256" key="5">
    <source>
        <dbReference type="ARBA" id="ARBA00022660"/>
    </source>
</evidence>
<keyword evidence="4" id="KW-0813">Transport</keyword>
<keyword evidence="11" id="KW-1185">Reference proteome</keyword>